<organism evidence="2 3">
    <name type="scientific">Sphingomonas ursincola</name>
    <dbReference type="NCBI Taxonomy" id="56361"/>
    <lineage>
        <taxon>Bacteria</taxon>
        <taxon>Pseudomonadati</taxon>
        <taxon>Pseudomonadota</taxon>
        <taxon>Alphaproteobacteria</taxon>
        <taxon>Sphingomonadales</taxon>
        <taxon>Sphingomonadaceae</taxon>
        <taxon>Sphingomonas</taxon>
    </lineage>
</organism>
<evidence type="ECO:0000313" key="2">
    <source>
        <dbReference type="EMBL" id="MBA1373628.1"/>
    </source>
</evidence>
<evidence type="ECO:0000256" key="1">
    <source>
        <dbReference type="SAM" id="SignalP"/>
    </source>
</evidence>
<keyword evidence="1" id="KW-0732">Signal</keyword>
<feature type="signal peptide" evidence="1">
    <location>
        <begin position="1"/>
        <end position="20"/>
    </location>
</feature>
<reference evidence="2 3" key="1">
    <citation type="journal article" date="1994" name="Int. J. Syst. Bacteriol.">
        <title>Phylogenetic positions of novel aerobic, bacteriochlorophyll a-containing bacteria and description of Roseococcus thiosulfatophilus gen. nov., sp. nov., Erythromicrobium ramosum gen. nov., sp. nov., and Erythrobacter litoralis sp. nov.</title>
        <authorList>
            <person name="Yurkov V."/>
            <person name="Stackebrandt E."/>
            <person name="Holmes A."/>
            <person name="Fuerst J.A."/>
            <person name="Hugenholtz P."/>
            <person name="Golecki J."/>
            <person name="Gad'on N."/>
            <person name="Gorlenko V.M."/>
            <person name="Kompantseva E.I."/>
            <person name="Drews G."/>
        </authorList>
    </citation>
    <scope>NUCLEOTIDE SEQUENCE [LARGE SCALE GENOMIC DNA]</scope>
    <source>
        <strain evidence="2 3">KR-99</strain>
    </source>
</reference>
<accession>A0A7V8U832</accession>
<name>A0A7V8U832_9SPHN</name>
<dbReference type="Proteomes" id="UP000589292">
    <property type="component" value="Unassembled WGS sequence"/>
</dbReference>
<evidence type="ECO:0000313" key="3">
    <source>
        <dbReference type="Proteomes" id="UP000589292"/>
    </source>
</evidence>
<comment type="caution">
    <text evidence="2">The sequence shown here is derived from an EMBL/GenBank/DDBJ whole genome shotgun (WGS) entry which is preliminary data.</text>
</comment>
<evidence type="ECO:0008006" key="4">
    <source>
        <dbReference type="Google" id="ProtNLM"/>
    </source>
</evidence>
<sequence>MTRWMAAIALAALAAGGCSGAPSEEAEAPASPAAEQSCADDGERLELTGLCAGRAVNYLAMDASSSPQAPDGCGWQVMETQMSDGVLLYRGLKCDAGETKLEFSGGAERGELKLVSSAYLGKIDEPPAYVLVYPVKGDARQGVTARARQAIAEPAEASKCSARPARGKGWPSDALVVDVPGGETQTGPRSACGDLGVNDDLAAFWRVSQGHGWYSQMGQADMEIDPGSFTLMTKQPDGSWGAM</sequence>
<keyword evidence="3" id="KW-1185">Reference proteome</keyword>
<feature type="chain" id="PRO_5031193069" description="Lipoprotein" evidence="1">
    <location>
        <begin position="21"/>
        <end position="243"/>
    </location>
</feature>
<protein>
    <recommendedName>
        <fullName evidence="4">Lipoprotein</fullName>
    </recommendedName>
</protein>
<dbReference type="AlphaFoldDB" id="A0A7V8U832"/>
<dbReference type="EMBL" id="VDES01000001">
    <property type="protein sequence ID" value="MBA1373628.1"/>
    <property type="molecule type" value="Genomic_DNA"/>
</dbReference>
<dbReference type="PROSITE" id="PS51257">
    <property type="entry name" value="PROKAR_LIPOPROTEIN"/>
    <property type="match status" value="1"/>
</dbReference>
<gene>
    <name evidence="2" type="ORF">FG486_04705</name>
</gene>
<proteinExistence type="predicted"/>
<dbReference type="RefSeq" id="WP_181266621.1">
    <property type="nucleotide sequence ID" value="NZ_BAAAGB010000002.1"/>
</dbReference>